<dbReference type="Proteomes" id="UP000887159">
    <property type="component" value="Unassembled WGS sequence"/>
</dbReference>
<dbReference type="EMBL" id="BMAU01021244">
    <property type="protein sequence ID" value="GFY04355.1"/>
    <property type="molecule type" value="Genomic_DNA"/>
</dbReference>
<reference evidence="1" key="1">
    <citation type="submission" date="2020-08" db="EMBL/GenBank/DDBJ databases">
        <title>Multicomponent nature underlies the extraordinary mechanical properties of spider dragline silk.</title>
        <authorList>
            <person name="Kono N."/>
            <person name="Nakamura H."/>
            <person name="Mori M."/>
            <person name="Yoshida Y."/>
            <person name="Ohtoshi R."/>
            <person name="Malay A.D."/>
            <person name="Moran D.A.P."/>
            <person name="Tomita M."/>
            <person name="Numata K."/>
            <person name="Arakawa K."/>
        </authorList>
    </citation>
    <scope>NUCLEOTIDE SEQUENCE</scope>
</reference>
<dbReference type="AlphaFoldDB" id="A0A8X6VFP4"/>
<evidence type="ECO:0000313" key="1">
    <source>
        <dbReference type="EMBL" id="GFY04355.1"/>
    </source>
</evidence>
<accession>A0A8X6VFP4</accession>
<protein>
    <submittedName>
        <fullName evidence="1">Uncharacterized protein</fullName>
    </submittedName>
</protein>
<sequence length="66" mass="7650">MPGVRDKSHRTGKLHEGYWQQTIIEKLTLSRSGIFHSDYDPKHTFIENGKLLSNRPPDSLNYFPPP</sequence>
<evidence type="ECO:0000313" key="2">
    <source>
        <dbReference type="Proteomes" id="UP000887159"/>
    </source>
</evidence>
<proteinExistence type="predicted"/>
<name>A0A8X6VFP4_TRICX</name>
<gene>
    <name evidence="1" type="ORF">TNCV_4414431</name>
</gene>
<organism evidence="1 2">
    <name type="scientific">Trichonephila clavipes</name>
    <name type="common">Golden silk orbweaver</name>
    <name type="synonym">Nephila clavipes</name>
    <dbReference type="NCBI Taxonomy" id="2585209"/>
    <lineage>
        <taxon>Eukaryota</taxon>
        <taxon>Metazoa</taxon>
        <taxon>Ecdysozoa</taxon>
        <taxon>Arthropoda</taxon>
        <taxon>Chelicerata</taxon>
        <taxon>Arachnida</taxon>
        <taxon>Araneae</taxon>
        <taxon>Araneomorphae</taxon>
        <taxon>Entelegynae</taxon>
        <taxon>Araneoidea</taxon>
        <taxon>Nephilidae</taxon>
        <taxon>Trichonephila</taxon>
    </lineage>
</organism>
<keyword evidence="2" id="KW-1185">Reference proteome</keyword>
<comment type="caution">
    <text evidence="1">The sequence shown here is derived from an EMBL/GenBank/DDBJ whole genome shotgun (WGS) entry which is preliminary data.</text>
</comment>